<evidence type="ECO:0000313" key="6">
    <source>
        <dbReference type="Proteomes" id="UP000504632"/>
    </source>
</evidence>
<reference evidence="7" key="1">
    <citation type="submission" date="2025-08" db="UniProtKB">
        <authorList>
            <consortium name="RefSeq"/>
        </authorList>
    </citation>
    <scope>IDENTIFICATION</scope>
</reference>
<dbReference type="RefSeq" id="XP_030638959.1">
    <property type="nucleotide sequence ID" value="XM_030783099.1"/>
</dbReference>
<dbReference type="Proteomes" id="UP000504632">
    <property type="component" value="Chromosome 8"/>
</dbReference>
<protein>
    <submittedName>
        <fullName evidence="7">X-ray radiation resistance-associated protein 1</fullName>
    </submittedName>
</protein>
<dbReference type="InterPro" id="IPR032675">
    <property type="entry name" value="LRR_dom_sf"/>
</dbReference>
<keyword evidence="3" id="KW-0433">Leucine-rich repeat</keyword>
<organism evidence="6 7">
    <name type="scientific">Chanos chanos</name>
    <name type="common">Milkfish</name>
    <name type="synonym">Mugil chanos</name>
    <dbReference type="NCBI Taxonomy" id="29144"/>
    <lineage>
        <taxon>Eukaryota</taxon>
        <taxon>Metazoa</taxon>
        <taxon>Chordata</taxon>
        <taxon>Craniata</taxon>
        <taxon>Vertebrata</taxon>
        <taxon>Euteleostomi</taxon>
        <taxon>Actinopterygii</taxon>
        <taxon>Neopterygii</taxon>
        <taxon>Teleostei</taxon>
        <taxon>Ostariophysi</taxon>
        <taxon>Gonorynchiformes</taxon>
        <taxon>Chanidae</taxon>
        <taxon>Chanos</taxon>
    </lineage>
</organism>
<sequence>MAESTLYKLDNGASYPTDCFPIRPLLHQRKEAAGHWLVARGKVMEEKYRKLRSKKSGRRRCARPTVQSDCEKSKSDRKSEITGNILDGPFLISLHCVDKPSDLCSIDISERRLSSAKLEDLEQFGNVVYINASDNYLTLEPFKRFPALRELDLSLNRLHSLDVHAGDLLQLEVLDLSYNNISNEALLSVGLLPSLKVLHLTGNELYALPPNMAAPQAGPDEMAPPDCLLFQSLEVLMLDDNRLSSPGVFLSLAGLRSLQHLNLQQNCISEVPFIELGLSQKVQTSGCTDRGEWSDDFCVPFPELRFLNLADNEIAEEEALMAVAMFPMLDELVIHSNPLTTQRSGDPPMLTYFLQDNLGIKLKRSKTAEPVKPPVMLGVNPRWKVETKISKVSKVPWDFQTLHALPLNEQKPCLERNVEEMSPLPLECQPHDVLDFFSQTSFEEKKRTVNTQEFDTPYGTNTHNLTETYETEKSFFMTEVNGLNESEDHVKSEKTETPGKTVNLETNVYPEKFEDYEVLLDAKNPDILIPVGIQHTVRALEQALKNLLVYKDSKVDHFQQSYVEKEKKTGNLPAVKPRRLKGEKAEEMLTKMKERKTVHEVSLDKVLKRKAVCKKEYEEAMNLLLDMKNKYKMVYSKTVEHATQIETEMTTDQKSK</sequence>
<proteinExistence type="predicted"/>
<dbReference type="PRINTS" id="PR00019">
    <property type="entry name" value="LEURICHRPT"/>
</dbReference>
<dbReference type="GO" id="GO:0005634">
    <property type="term" value="C:nucleus"/>
    <property type="evidence" value="ECO:0007669"/>
    <property type="project" value="TreeGrafter"/>
</dbReference>
<gene>
    <name evidence="7" type="primary">xrra1</name>
</gene>
<evidence type="ECO:0000313" key="7">
    <source>
        <dbReference type="RefSeq" id="XP_030638959.1"/>
    </source>
</evidence>
<evidence type="ECO:0000256" key="2">
    <source>
        <dbReference type="ARBA" id="ARBA00022490"/>
    </source>
</evidence>
<feature type="region of interest" description="Disordered" evidence="5">
    <location>
        <begin position="54"/>
        <end position="75"/>
    </location>
</feature>
<evidence type="ECO:0000256" key="4">
    <source>
        <dbReference type="ARBA" id="ARBA00022737"/>
    </source>
</evidence>
<evidence type="ECO:0000256" key="1">
    <source>
        <dbReference type="ARBA" id="ARBA00004496"/>
    </source>
</evidence>
<name>A0A6J2W4D3_CHACN</name>
<dbReference type="InParanoid" id="A0A6J2W4D3"/>
<dbReference type="Pfam" id="PF13855">
    <property type="entry name" value="LRR_8"/>
    <property type="match status" value="1"/>
</dbReference>
<dbReference type="SMART" id="SM00369">
    <property type="entry name" value="LRR_TYP"/>
    <property type="match status" value="4"/>
</dbReference>
<keyword evidence="6" id="KW-1185">Reference proteome</keyword>
<dbReference type="PROSITE" id="PS51450">
    <property type="entry name" value="LRR"/>
    <property type="match status" value="2"/>
</dbReference>
<dbReference type="InterPro" id="IPR001611">
    <property type="entry name" value="Leu-rich_rpt"/>
</dbReference>
<dbReference type="InterPro" id="IPR003591">
    <property type="entry name" value="Leu-rich_rpt_typical-subtyp"/>
</dbReference>
<comment type="subcellular location">
    <subcellularLocation>
        <location evidence="1">Cytoplasm</location>
    </subcellularLocation>
</comment>
<evidence type="ECO:0000256" key="5">
    <source>
        <dbReference type="SAM" id="MobiDB-lite"/>
    </source>
</evidence>
<dbReference type="GO" id="GO:0005737">
    <property type="term" value="C:cytoplasm"/>
    <property type="evidence" value="ECO:0007669"/>
    <property type="project" value="UniProtKB-SubCell"/>
</dbReference>
<dbReference type="SUPFAM" id="SSF52058">
    <property type="entry name" value="L domain-like"/>
    <property type="match status" value="1"/>
</dbReference>
<dbReference type="CTD" id="143570"/>
<keyword evidence="4" id="KW-0677">Repeat</keyword>
<dbReference type="GeneID" id="115819594"/>
<dbReference type="OrthoDB" id="1687175at2759"/>
<dbReference type="PANTHER" id="PTHR22710">
    <property type="entry name" value="X-RAY RADIATION RESISTANCE ASSOCIATED PROTEIN 1 XRRA1"/>
    <property type="match status" value="1"/>
</dbReference>
<accession>A0A6J2W4D3</accession>
<keyword evidence="2" id="KW-0963">Cytoplasm</keyword>
<dbReference type="Gene3D" id="3.80.10.10">
    <property type="entry name" value="Ribonuclease Inhibitor"/>
    <property type="match status" value="2"/>
</dbReference>
<dbReference type="PANTHER" id="PTHR22710:SF2">
    <property type="entry name" value="X-RAY RADIATION RESISTANCE-ASSOCIATED PROTEIN 1"/>
    <property type="match status" value="1"/>
</dbReference>
<evidence type="ECO:0000256" key="3">
    <source>
        <dbReference type="ARBA" id="ARBA00022614"/>
    </source>
</evidence>
<dbReference type="AlphaFoldDB" id="A0A6J2W4D3"/>